<proteinExistence type="predicted"/>
<dbReference type="Pfam" id="PF01636">
    <property type="entry name" value="APH"/>
    <property type="match status" value="1"/>
</dbReference>
<sequence>MSWHDTQCTMPPKPRFLCMDKDDVVWRQVDNATDEWDKFIRTNEIYRAVGNLILQYRNGQPEVMHRVVKGGYNIIYRLEYSDGSSAIMRIPIKGIVPFPDEKVRYEAAVMRYIAANTTIPVPHVYHHATAAENPIGIGPFIIMDYIDHHQNMSRELLDPTLAFERRPVLDPQISERKLELLYAQMANILLQLSALRFPQIGSLAKHEESASVMGRPLIANMNDIVVHTNAPPAILPSQAYNSSAEWYKALADMHMAQLAFQLNDAVEDEDDARDKYIARQLFRNLAAEGRLVPADLLKSDGGFRLFSEDFRPANVLLDENLRVVGVIDWEYAYAAPPQFSFDPPWWLLLEEPEYWPGGYDAWMEAYEPRLQTFLRVLEAEEEKMAAADLAESISSPSQAGDGKADRQLSRRMRESWEKRTWLVNYAARKSWAFDFIWWRYLDESYFGPNDNQDYQARLDCLSEPQRNAMDSFVTLKMEDSRSQESRAWADKDARDRLHALLI</sequence>
<organism evidence="2 3">
    <name type="scientific">Sarocladium strictum</name>
    <name type="common">Black bundle disease fungus</name>
    <name type="synonym">Acremonium strictum</name>
    <dbReference type="NCBI Taxonomy" id="5046"/>
    <lineage>
        <taxon>Eukaryota</taxon>
        <taxon>Fungi</taxon>
        <taxon>Dikarya</taxon>
        <taxon>Ascomycota</taxon>
        <taxon>Pezizomycotina</taxon>
        <taxon>Sordariomycetes</taxon>
        <taxon>Hypocreomycetidae</taxon>
        <taxon>Hypocreales</taxon>
        <taxon>Sarocladiaceae</taxon>
        <taxon>Sarocladium</taxon>
    </lineage>
</organism>
<dbReference type="InterPro" id="IPR002575">
    <property type="entry name" value="Aminoglycoside_PTrfase"/>
</dbReference>
<dbReference type="PANTHER" id="PTHR21310">
    <property type="entry name" value="AMINOGLYCOSIDE PHOSPHOTRANSFERASE-RELATED-RELATED"/>
    <property type="match status" value="1"/>
</dbReference>
<name>A0AA39L5I0_SARSR</name>
<evidence type="ECO:0000259" key="1">
    <source>
        <dbReference type="Pfam" id="PF01636"/>
    </source>
</evidence>
<keyword evidence="3" id="KW-1185">Reference proteome</keyword>
<dbReference type="AlphaFoldDB" id="A0AA39L5I0"/>
<dbReference type="EMBL" id="JAPDFR010000007">
    <property type="protein sequence ID" value="KAK0384725.1"/>
    <property type="molecule type" value="Genomic_DNA"/>
</dbReference>
<evidence type="ECO:0000313" key="2">
    <source>
        <dbReference type="EMBL" id="KAK0384725.1"/>
    </source>
</evidence>
<feature type="domain" description="Aminoglycoside phosphotransferase" evidence="1">
    <location>
        <begin position="75"/>
        <end position="367"/>
    </location>
</feature>
<comment type="caution">
    <text evidence="2">The sequence shown here is derived from an EMBL/GenBank/DDBJ whole genome shotgun (WGS) entry which is preliminary data.</text>
</comment>
<protein>
    <recommendedName>
        <fullName evidence="1">Aminoglycoside phosphotransferase domain-containing protein</fullName>
    </recommendedName>
</protein>
<accession>A0AA39L5I0</accession>
<reference evidence="2" key="1">
    <citation type="submission" date="2022-10" db="EMBL/GenBank/DDBJ databases">
        <title>Determination and structural analysis of whole genome sequence of Sarocladium strictum F4-1.</title>
        <authorList>
            <person name="Hu L."/>
            <person name="Jiang Y."/>
        </authorList>
    </citation>
    <scope>NUCLEOTIDE SEQUENCE</scope>
    <source>
        <strain evidence="2">F4-1</strain>
    </source>
</reference>
<evidence type="ECO:0000313" key="3">
    <source>
        <dbReference type="Proteomes" id="UP001175261"/>
    </source>
</evidence>
<gene>
    <name evidence="2" type="ORF">NLU13_7203</name>
</gene>
<dbReference type="SUPFAM" id="SSF56112">
    <property type="entry name" value="Protein kinase-like (PK-like)"/>
    <property type="match status" value="1"/>
</dbReference>
<dbReference type="Proteomes" id="UP001175261">
    <property type="component" value="Unassembled WGS sequence"/>
</dbReference>
<dbReference type="InterPro" id="IPR051678">
    <property type="entry name" value="AGP_Transferase"/>
</dbReference>
<dbReference type="Gene3D" id="3.30.200.20">
    <property type="entry name" value="Phosphorylase Kinase, domain 1"/>
    <property type="match status" value="1"/>
</dbReference>
<dbReference type="Gene3D" id="3.90.1200.10">
    <property type="match status" value="1"/>
</dbReference>
<dbReference type="PANTHER" id="PTHR21310:SF37">
    <property type="entry name" value="AMINOGLYCOSIDE PHOSPHOTRANSFERASE DOMAIN-CONTAINING PROTEIN"/>
    <property type="match status" value="1"/>
</dbReference>
<dbReference type="InterPro" id="IPR011009">
    <property type="entry name" value="Kinase-like_dom_sf"/>
</dbReference>